<organism evidence="2 3">
    <name type="scientific">Rhodanobacter hydrolyticus</name>
    <dbReference type="NCBI Taxonomy" id="2250595"/>
    <lineage>
        <taxon>Bacteria</taxon>
        <taxon>Pseudomonadati</taxon>
        <taxon>Pseudomonadota</taxon>
        <taxon>Gammaproteobacteria</taxon>
        <taxon>Lysobacterales</taxon>
        <taxon>Rhodanobacteraceae</taxon>
        <taxon>Rhodanobacter</taxon>
    </lineage>
</organism>
<dbReference type="Proteomes" id="UP001620339">
    <property type="component" value="Unassembled WGS sequence"/>
</dbReference>
<evidence type="ECO:0000313" key="2">
    <source>
        <dbReference type="EMBL" id="MFK2876864.1"/>
    </source>
</evidence>
<reference evidence="2 3" key="1">
    <citation type="submission" date="2020-10" db="EMBL/GenBank/DDBJ databases">
        <title>Phylogeny of dyella-like bacteria.</title>
        <authorList>
            <person name="Fu J."/>
        </authorList>
    </citation>
    <scope>NUCLEOTIDE SEQUENCE [LARGE SCALE GENOMIC DNA]</scope>
    <source>
        <strain evidence="2 3">KACC 19113</strain>
    </source>
</reference>
<evidence type="ECO:0008006" key="4">
    <source>
        <dbReference type="Google" id="ProtNLM"/>
    </source>
</evidence>
<dbReference type="RefSeq" id="WP_404612826.1">
    <property type="nucleotide sequence ID" value="NZ_JADIKK010000008.1"/>
</dbReference>
<gene>
    <name evidence="2" type="ORF">ISP25_07280</name>
</gene>
<name>A0ABW8J3U6_9GAMM</name>
<sequence length="103" mass="12047">MSDHPISRKAHKLPPPRMTIPSEMRCRPRCAKPRPYRRSVENATLHRARYEAVVDVQLTDGTVFIGYPLNPAAPMTRFQARKLLKRYRRDFPNAYCMVTKSFD</sequence>
<evidence type="ECO:0000256" key="1">
    <source>
        <dbReference type="SAM" id="MobiDB-lite"/>
    </source>
</evidence>
<keyword evidence="3" id="KW-1185">Reference proteome</keyword>
<comment type="caution">
    <text evidence="2">The sequence shown here is derived from an EMBL/GenBank/DDBJ whole genome shotgun (WGS) entry which is preliminary data.</text>
</comment>
<evidence type="ECO:0000313" key="3">
    <source>
        <dbReference type="Proteomes" id="UP001620339"/>
    </source>
</evidence>
<accession>A0ABW8J3U6</accession>
<proteinExistence type="predicted"/>
<feature type="region of interest" description="Disordered" evidence="1">
    <location>
        <begin position="1"/>
        <end position="23"/>
    </location>
</feature>
<dbReference type="EMBL" id="JADIKK010000008">
    <property type="protein sequence ID" value="MFK2876864.1"/>
    <property type="molecule type" value="Genomic_DNA"/>
</dbReference>
<protein>
    <recommendedName>
        <fullName evidence="4">KTSC domain-containing protein</fullName>
    </recommendedName>
</protein>